<keyword evidence="3 6" id="KW-1133">Transmembrane helix</keyword>
<evidence type="ECO:0000256" key="3">
    <source>
        <dbReference type="ARBA" id="ARBA00022989"/>
    </source>
</evidence>
<keyword evidence="4 6" id="KW-0472">Membrane</keyword>
<organism evidence="8 9">
    <name type="scientific">Hondaea fermentalgiana</name>
    <dbReference type="NCBI Taxonomy" id="2315210"/>
    <lineage>
        <taxon>Eukaryota</taxon>
        <taxon>Sar</taxon>
        <taxon>Stramenopiles</taxon>
        <taxon>Bigyra</taxon>
        <taxon>Labyrinthulomycetes</taxon>
        <taxon>Thraustochytrida</taxon>
        <taxon>Thraustochytriidae</taxon>
        <taxon>Hondaea</taxon>
    </lineage>
</organism>
<evidence type="ECO:0000313" key="9">
    <source>
        <dbReference type="Proteomes" id="UP000241890"/>
    </source>
</evidence>
<feature type="transmembrane region" description="Helical" evidence="6">
    <location>
        <begin position="354"/>
        <end position="373"/>
    </location>
</feature>
<protein>
    <submittedName>
        <fullName evidence="8">Inorganic phosphate transporter 1-1</fullName>
    </submittedName>
</protein>
<dbReference type="EMBL" id="BEYU01000095">
    <property type="protein sequence ID" value="GBG31353.1"/>
    <property type="molecule type" value="Genomic_DNA"/>
</dbReference>
<gene>
    <name evidence="8" type="ORF">FCC1311_075772</name>
</gene>
<accession>A0A2R5GRT5</accession>
<dbReference type="PANTHER" id="PTHR24064">
    <property type="entry name" value="SOLUTE CARRIER FAMILY 22 MEMBER"/>
    <property type="match status" value="1"/>
</dbReference>
<dbReference type="InterPro" id="IPR020846">
    <property type="entry name" value="MFS_dom"/>
</dbReference>
<dbReference type="AlphaFoldDB" id="A0A2R5GRT5"/>
<dbReference type="SUPFAM" id="SSF103473">
    <property type="entry name" value="MFS general substrate transporter"/>
    <property type="match status" value="1"/>
</dbReference>
<dbReference type="InterPro" id="IPR036259">
    <property type="entry name" value="MFS_trans_sf"/>
</dbReference>
<dbReference type="Pfam" id="PF00083">
    <property type="entry name" value="Sugar_tr"/>
    <property type="match status" value="1"/>
</dbReference>
<feature type="transmembrane region" description="Helical" evidence="6">
    <location>
        <begin position="211"/>
        <end position="236"/>
    </location>
</feature>
<sequence length="573" mass="63028">MMTDQQQQQQAVHEDSQYAYENERPAFGSEINMGGGGGVIIQENIDNRSLAQRAHANAKLCGMGMLAGAGMFSEAYFLFAIGNVKNIWKQLYPECYDGDASCSENLVSSLTYIEVIGVIIGMLTFGYFADTFGRRIGSCSTAIIMCVGGILTAASDASYLTGQWIFFAVALFFFSYGVGGEYPLASASAAERAEEAKKRHSYAHHIRGKSVVLTFAMQGVGNFVNTLIIIFILLGQGCDGASEDCSDRSLELTWRLQYAIGALFLVALAIGRVIFLKESKVWQTNRTKSDEIASSAKSGNHRSLMFKHYWHRLVGTAVGWFVWDIVFYGNKLFQGTIIKVIIGSDATIYQTLEYTLLNSGVALVGYYVAAFTIDKPWMGRRRLQTIGFFWIFALFLICGCAYEDLSKPENISWFQALYYLSSFFGQFGPNSTTWLLPSELFPTDVRSQAHGISAASGKLGALFSSLLFTYGSGGEALDAKIIFIVCAVCGIVGLVVTELFVPDVTSMDLSHADERWELILEDRENEYSGDAVNAEYLSRFERMIGIKPALKSASKAREDVSKASSIEKNPALA</sequence>
<dbReference type="PROSITE" id="PS50850">
    <property type="entry name" value="MFS"/>
    <property type="match status" value="1"/>
</dbReference>
<feature type="transmembrane region" description="Helical" evidence="6">
    <location>
        <begin position="309"/>
        <end position="329"/>
    </location>
</feature>
<comment type="caution">
    <text evidence="8">The sequence shown here is derived from an EMBL/GenBank/DDBJ whole genome shotgun (WGS) entry which is preliminary data.</text>
</comment>
<keyword evidence="2 6" id="KW-0812">Transmembrane</keyword>
<dbReference type="GO" id="GO:0022857">
    <property type="term" value="F:transmembrane transporter activity"/>
    <property type="evidence" value="ECO:0007669"/>
    <property type="project" value="InterPro"/>
</dbReference>
<dbReference type="GO" id="GO:0016020">
    <property type="term" value="C:membrane"/>
    <property type="evidence" value="ECO:0007669"/>
    <property type="project" value="UniProtKB-SubCell"/>
</dbReference>
<comment type="subcellular location">
    <subcellularLocation>
        <location evidence="1">Membrane</location>
        <topology evidence="1">Multi-pass membrane protein</topology>
    </subcellularLocation>
</comment>
<dbReference type="InParanoid" id="A0A2R5GRT5"/>
<feature type="transmembrane region" description="Helical" evidence="6">
    <location>
        <begin position="110"/>
        <end position="129"/>
    </location>
</feature>
<feature type="transmembrane region" description="Helical" evidence="6">
    <location>
        <begin position="165"/>
        <end position="190"/>
    </location>
</feature>
<evidence type="ECO:0000256" key="4">
    <source>
        <dbReference type="ARBA" id="ARBA00023136"/>
    </source>
</evidence>
<evidence type="ECO:0000256" key="2">
    <source>
        <dbReference type="ARBA" id="ARBA00022692"/>
    </source>
</evidence>
<dbReference type="Proteomes" id="UP000241890">
    <property type="component" value="Unassembled WGS sequence"/>
</dbReference>
<reference evidence="8 9" key="1">
    <citation type="submission" date="2017-12" db="EMBL/GenBank/DDBJ databases">
        <title>Sequencing, de novo assembly and annotation of complete genome of a new Thraustochytrid species, strain FCC1311.</title>
        <authorList>
            <person name="Sedici K."/>
            <person name="Godart F."/>
            <person name="Aiese Cigliano R."/>
            <person name="Sanseverino W."/>
            <person name="Barakat M."/>
            <person name="Ortet P."/>
            <person name="Marechal E."/>
            <person name="Cagnac O."/>
            <person name="Amato A."/>
        </authorList>
    </citation>
    <scope>NUCLEOTIDE SEQUENCE [LARGE SCALE GENOMIC DNA]</scope>
</reference>
<dbReference type="InterPro" id="IPR005828">
    <property type="entry name" value="MFS_sugar_transport-like"/>
</dbReference>
<dbReference type="Gene3D" id="1.20.1250.20">
    <property type="entry name" value="MFS general substrate transporter like domains"/>
    <property type="match status" value="1"/>
</dbReference>
<evidence type="ECO:0000259" key="7">
    <source>
        <dbReference type="PROSITE" id="PS50850"/>
    </source>
</evidence>
<feature type="transmembrane region" description="Helical" evidence="6">
    <location>
        <begin position="481"/>
        <end position="501"/>
    </location>
</feature>
<feature type="transmembrane region" description="Helical" evidence="6">
    <location>
        <begin position="141"/>
        <end position="159"/>
    </location>
</feature>
<feature type="transmembrane region" description="Helical" evidence="6">
    <location>
        <begin position="385"/>
        <end position="405"/>
    </location>
</feature>
<evidence type="ECO:0000256" key="5">
    <source>
        <dbReference type="SAM" id="MobiDB-lite"/>
    </source>
</evidence>
<keyword evidence="9" id="KW-1185">Reference proteome</keyword>
<feature type="transmembrane region" description="Helical" evidence="6">
    <location>
        <begin position="256"/>
        <end position="276"/>
    </location>
</feature>
<evidence type="ECO:0000256" key="1">
    <source>
        <dbReference type="ARBA" id="ARBA00004141"/>
    </source>
</evidence>
<evidence type="ECO:0000313" key="8">
    <source>
        <dbReference type="EMBL" id="GBG31353.1"/>
    </source>
</evidence>
<name>A0A2R5GRT5_9STRA</name>
<evidence type="ECO:0000256" key="6">
    <source>
        <dbReference type="SAM" id="Phobius"/>
    </source>
</evidence>
<proteinExistence type="predicted"/>
<feature type="transmembrane region" description="Helical" evidence="6">
    <location>
        <begin position="60"/>
        <end position="81"/>
    </location>
</feature>
<feature type="region of interest" description="Disordered" evidence="5">
    <location>
        <begin position="554"/>
        <end position="573"/>
    </location>
</feature>
<dbReference type="OrthoDB" id="433512at2759"/>
<feature type="domain" description="Major facilitator superfamily (MFS) profile" evidence="7">
    <location>
        <begin position="63"/>
        <end position="505"/>
    </location>
</feature>